<gene>
    <name evidence="2" type="ORF">M6B38_168630</name>
</gene>
<feature type="region of interest" description="Disordered" evidence="1">
    <location>
        <begin position="1"/>
        <end position="33"/>
    </location>
</feature>
<comment type="caution">
    <text evidence="2">The sequence shown here is derived from an EMBL/GenBank/DDBJ whole genome shotgun (WGS) entry which is preliminary data.</text>
</comment>
<reference evidence="2" key="1">
    <citation type="journal article" date="2023" name="GigaByte">
        <title>Genome assembly of the bearded iris, Iris pallida Lam.</title>
        <authorList>
            <person name="Bruccoleri R.E."/>
            <person name="Oakeley E.J."/>
            <person name="Faust A.M.E."/>
            <person name="Altorfer M."/>
            <person name="Dessus-Babus S."/>
            <person name="Burckhardt D."/>
            <person name="Oertli M."/>
            <person name="Naumann U."/>
            <person name="Petersen F."/>
            <person name="Wong J."/>
        </authorList>
    </citation>
    <scope>NUCLEOTIDE SEQUENCE</scope>
    <source>
        <strain evidence="2">GSM-AAB239-AS_SAM_17_03QT</strain>
    </source>
</reference>
<dbReference type="AlphaFoldDB" id="A0AAX6EWG6"/>
<sequence length="138" mass="14533">MVAEARAGGDAGRPAGVEGRMRRAPGRPREEAEVGGDLYGVRDRAGARRCRSGSASRRVAGEVRFISLFLSLLWGGAAGKNWGFDHYGGGGQVGVDVENISGDGVWPKMAVAVLSGDCRSIRAGVCGRRYGVGLLAWW</sequence>
<dbReference type="Proteomes" id="UP001140949">
    <property type="component" value="Unassembled WGS sequence"/>
</dbReference>
<evidence type="ECO:0000313" key="2">
    <source>
        <dbReference type="EMBL" id="KAJ6808135.1"/>
    </source>
</evidence>
<feature type="compositionally biased region" description="Low complexity" evidence="1">
    <location>
        <begin position="1"/>
        <end position="18"/>
    </location>
</feature>
<evidence type="ECO:0000313" key="3">
    <source>
        <dbReference type="Proteomes" id="UP001140949"/>
    </source>
</evidence>
<evidence type="ECO:0000256" key="1">
    <source>
        <dbReference type="SAM" id="MobiDB-lite"/>
    </source>
</evidence>
<reference evidence="2" key="2">
    <citation type="submission" date="2023-04" db="EMBL/GenBank/DDBJ databases">
        <authorList>
            <person name="Bruccoleri R.E."/>
            <person name="Oakeley E.J."/>
            <person name="Faust A.-M."/>
            <person name="Dessus-Babus S."/>
            <person name="Altorfer M."/>
            <person name="Burckhardt D."/>
            <person name="Oertli M."/>
            <person name="Naumann U."/>
            <person name="Petersen F."/>
            <person name="Wong J."/>
        </authorList>
    </citation>
    <scope>NUCLEOTIDE SEQUENCE</scope>
    <source>
        <strain evidence="2">GSM-AAB239-AS_SAM_17_03QT</strain>
        <tissue evidence="2">Leaf</tissue>
    </source>
</reference>
<protein>
    <submittedName>
        <fullName evidence="2">Leucine-rich repeat extensin-like protein 7</fullName>
    </submittedName>
</protein>
<keyword evidence="3" id="KW-1185">Reference proteome</keyword>
<name>A0AAX6EWG6_IRIPA</name>
<organism evidence="2 3">
    <name type="scientific">Iris pallida</name>
    <name type="common">Sweet iris</name>
    <dbReference type="NCBI Taxonomy" id="29817"/>
    <lineage>
        <taxon>Eukaryota</taxon>
        <taxon>Viridiplantae</taxon>
        <taxon>Streptophyta</taxon>
        <taxon>Embryophyta</taxon>
        <taxon>Tracheophyta</taxon>
        <taxon>Spermatophyta</taxon>
        <taxon>Magnoliopsida</taxon>
        <taxon>Liliopsida</taxon>
        <taxon>Asparagales</taxon>
        <taxon>Iridaceae</taxon>
        <taxon>Iridoideae</taxon>
        <taxon>Irideae</taxon>
        <taxon>Iris</taxon>
    </lineage>
</organism>
<accession>A0AAX6EWG6</accession>
<dbReference type="EMBL" id="JANAVB010033616">
    <property type="protein sequence ID" value="KAJ6808135.1"/>
    <property type="molecule type" value="Genomic_DNA"/>
</dbReference>
<proteinExistence type="predicted"/>